<evidence type="ECO:0000313" key="5">
    <source>
        <dbReference type="Proteomes" id="UP000613840"/>
    </source>
</evidence>
<dbReference type="CDD" id="cd02440">
    <property type="entry name" value="AdoMet_MTases"/>
    <property type="match status" value="1"/>
</dbReference>
<feature type="region of interest" description="Disordered" evidence="2">
    <location>
        <begin position="266"/>
        <end position="288"/>
    </location>
</feature>
<dbReference type="Proteomes" id="UP000613840">
    <property type="component" value="Unassembled WGS sequence"/>
</dbReference>
<name>A0A917W4A2_9ACTN</name>
<accession>A0A917W4A2</accession>
<feature type="domain" description="Methyltransferase type 11" evidence="3">
    <location>
        <begin position="63"/>
        <end position="161"/>
    </location>
</feature>
<evidence type="ECO:0000313" key="4">
    <source>
        <dbReference type="EMBL" id="GGL66380.1"/>
    </source>
</evidence>
<comment type="caution">
    <text evidence="4">The sequence shown here is derived from an EMBL/GenBank/DDBJ whole genome shotgun (WGS) entry which is preliminary data.</text>
</comment>
<keyword evidence="1" id="KW-0808">Transferase</keyword>
<dbReference type="Pfam" id="PF08241">
    <property type="entry name" value="Methyltransf_11"/>
    <property type="match status" value="1"/>
</dbReference>
<proteinExistence type="predicted"/>
<evidence type="ECO:0000256" key="1">
    <source>
        <dbReference type="ARBA" id="ARBA00022679"/>
    </source>
</evidence>
<organism evidence="4 5">
    <name type="scientific">Microlunatus endophyticus</name>
    <dbReference type="NCBI Taxonomy" id="1716077"/>
    <lineage>
        <taxon>Bacteria</taxon>
        <taxon>Bacillati</taxon>
        <taxon>Actinomycetota</taxon>
        <taxon>Actinomycetes</taxon>
        <taxon>Propionibacteriales</taxon>
        <taxon>Propionibacteriaceae</taxon>
        <taxon>Microlunatus</taxon>
    </lineage>
</organism>
<reference evidence="4" key="1">
    <citation type="journal article" date="2014" name="Int. J. Syst. Evol. Microbiol.">
        <title>Complete genome sequence of Corynebacterium casei LMG S-19264T (=DSM 44701T), isolated from a smear-ripened cheese.</title>
        <authorList>
            <consortium name="US DOE Joint Genome Institute (JGI-PGF)"/>
            <person name="Walter F."/>
            <person name="Albersmeier A."/>
            <person name="Kalinowski J."/>
            <person name="Ruckert C."/>
        </authorList>
    </citation>
    <scope>NUCLEOTIDE SEQUENCE</scope>
    <source>
        <strain evidence="4">CGMCC 4.7306</strain>
    </source>
</reference>
<evidence type="ECO:0000259" key="3">
    <source>
        <dbReference type="Pfam" id="PF08241"/>
    </source>
</evidence>
<gene>
    <name evidence="4" type="ORF">GCM10011575_26100</name>
</gene>
<dbReference type="InterPro" id="IPR029063">
    <property type="entry name" value="SAM-dependent_MTases_sf"/>
</dbReference>
<reference evidence="4" key="2">
    <citation type="submission" date="2020-09" db="EMBL/GenBank/DDBJ databases">
        <authorList>
            <person name="Sun Q."/>
            <person name="Zhou Y."/>
        </authorList>
    </citation>
    <scope>NUCLEOTIDE SEQUENCE</scope>
    <source>
        <strain evidence="4">CGMCC 4.7306</strain>
    </source>
</reference>
<keyword evidence="5" id="KW-1185">Reference proteome</keyword>
<evidence type="ECO:0000256" key="2">
    <source>
        <dbReference type="SAM" id="MobiDB-lite"/>
    </source>
</evidence>
<dbReference type="InterPro" id="IPR050447">
    <property type="entry name" value="Erg6_SMT_methyltransf"/>
</dbReference>
<dbReference type="SUPFAM" id="SSF53335">
    <property type="entry name" value="S-adenosyl-L-methionine-dependent methyltransferases"/>
    <property type="match status" value="1"/>
</dbReference>
<dbReference type="RefSeq" id="WP_188895819.1">
    <property type="nucleotide sequence ID" value="NZ_BMMZ01000006.1"/>
</dbReference>
<dbReference type="InterPro" id="IPR013216">
    <property type="entry name" value="Methyltransf_11"/>
</dbReference>
<dbReference type="GO" id="GO:0008757">
    <property type="term" value="F:S-adenosylmethionine-dependent methyltransferase activity"/>
    <property type="evidence" value="ECO:0007669"/>
    <property type="project" value="InterPro"/>
</dbReference>
<dbReference type="PANTHER" id="PTHR44068:SF11">
    <property type="entry name" value="GERANYL DIPHOSPHATE 2-C-METHYLTRANSFERASE"/>
    <property type="match status" value="1"/>
</dbReference>
<dbReference type="PANTHER" id="PTHR44068">
    <property type="entry name" value="ZGC:194242"/>
    <property type="match status" value="1"/>
</dbReference>
<dbReference type="AlphaFoldDB" id="A0A917W4A2"/>
<dbReference type="EMBL" id="BMMZ01000006">
    <property type="protein sequence ID" value="GGL66380.1"/>
    <property type="molecule type" value="Genomic_DNA"/>
</dbReference>
<dbReference type="Gene3D" id="3.40.50.150">
    <property type="entry name" value="Vaccinia Virus protein VP39"/>
    <property type="match status" value="1"/>
</dbReference>
<feature type="compositionally biased region" description="Pro residues" evidence="2">
    <location>
        <begin position="277"/>
        <end position="288"/>
    </location>
</feature>
<sequence length="288" mass="31344">MADPCRNRFDGWYEEMADDELRHRLVAESLGLPASMRVTGLLSAAGLAEVIDTLQLSRGQRLVDLACGRGGYSREIARVGDSELIGIDASAVAIGQARADLRQDDVTGPIRFQVADFEATGLPEGIADAVVCIDSYQFASSVGALFSEARRITRPGGRLVLTGAMRRTWLEDTATSPIEEALIDAGWTGVRISARPDWLAAEERLWRAVLAEPTSTPALEAMKSEGAELLRAMPHIQRFIASAVRAPSPGVIHRYRSGRLEHPHSSRASVAWNGRHPTPPYQWPPPST</sequence>
<protein>
    <recommendedName>
        <fullName evidence="3">Methyltransferase type 11 domain-containing protein</fullName>
    </recommendedName>
</protein>